<dbReference type="AlphaFoldDB" id="A0A3E3IY28"/>
<comment type="caution">
    <text evidence="2">The sequence shown here is derived from an EMBL/GenBank/DDBJ whole genome shotgun (WGS) entry which is preliminary data.</text>
</comment>
<reference evidence="2 3" key="1">
    <citation type="submission" date="2018-08" db="EMBL/GenBank/DDBJ databases">
        <title>A genome reference for cultivated species of the human gut microbiota.</title>
        <authorList>
            <person name="Zou Y."/>
            <person name="Xue W."/>
            <person name="Luo G."/>
        </authorList>
    </citation>
    <scope>NUCLEOTIDE SEQUENCE [LARGE SCALE GENOMIC DNA]</scope>
    <source>
        <strain evidence="2 3">AF26-4BH</strain>
    </source>
</reference>
<evidence type="ECO:0000313" key="2">
    <source>
        <dbReference type="EMBL" id="RGE71987.1"/>
    </source>
</evidence>
<gene>
    <name evidence="2" type="ORF">DWY69_10995</name>
</gene>
<dbReference type="RefSeq" id="WP_025488910.1">
    <property type="nucleotide sequence ID" value="NZ_CALBAU010000102.1"/>
</dbReference>
<feature type="region of interest" description="Disordered" evidence="1">
    <location>
        <begin position="197"/>
        <end position="263"/>
    </location>
</feature>
<sequence length="263" mass="29746">MLEIYEQLTQEEQEKLQDVIRQLYRQTFLLERKYDKKAGRMIANKDFYFCDKHMEFLTAYFAVAGVRLNQNTELGTIWLQGEATMGERLPKLATIYLLLLKLIYDEQMAAVSSSVNIVTTFGELNGKVGEFRLAKSLSSLTEIKRALALLKKYQMIELIDVLEELNEHTRIIIYPCINLVLMREDILKLLNSFSEEEAVPDANEEEEGEMPDGDTADTDNAAGEFTDPDAGYTDSGDADAGYTDTGYTDAGYTDARYTDTAAD</sequence>
<name>A0A3E3IY28_9FIRM</name>
<protein>
    <submittedName>
        <fullName evidence="2">DUF4194 domain-containing protein</fullName>
    </submittedName>
</protein>
<dbReference type="Proteomes" id="UP000261166">
    <property type="component" value="Unassembled WGS sequence"/>
</dbReference>
<evidence type="ECO:0000256" key="1">
    <source>
        <dbReference type="SAM" id="MobiDB-lite"/>
    </source>
</evidence>
<dbReference type="Pfam" id="PF13835">
    <property type="entry name" value="DUF4194"/>
    <property type="match status" value="1"/>
</dbReference>
<dbReference type="InterPro" id="IPR025449">
    <property type="entry name" value="JetB"/>
</dbReference>
<feature type="compositionally biased region" description="Acidic residues" evidence="1">
    <location>
        <begin position="197"/>
        <end position="217"/>
    </location>
</feature>
<feature type="compositionally biased region" description="Low complexity" evidence="1">
    <location>
        <begin position="238"/>
        <end position="255"/>
    </location>
</feature>
<proteinExistence type="predicted"/>
<organism evidence="2 3">
    <name type="scientific">Eisenbergiella massiliensis</name>
    <dbReference type="NCBI Taxonomy" id="1720294"/>
    <lineage>
        <taxon>Bacteria</taxon>
        <taxon>Bacillati</taxon>
        <taxon>Bacillota</taxon>
        <taxon>Clostridia</taxon>
        <taxon>Lachnospirales</taxon>
        <taxon>Lachnospiraceae</taxon>
        <taxon>Eisenbergiella</taxon>
    </lineage>
</organism>
<dbReference type="OrthoDB" id="2042225at2"/>
<dbReference type="EMBL" id="QVLU01000008">
    <property type="protein sequence ID" value="RGE71987.1"/>
    <property type="molecule type" value="Genomic_DNA"/>
</dbReference>
<accession>A0A3E3IY28</accession>
<evidence type="ECO:0000313" key="3">
    <source>
        <dbReference type="Proteomes" id="UP000261166"/>
    </source>
</evidence>